<dbReference type="Proteomes" id="UP000821837">
    <property type="component" value="Unassembled WGS sequence"/>
</dbReference>
<feature type="region of interest" description="Disordered" evidence="1">
    <location>
        <begin position="497"/>
        <end position="521"/>
    </location>
</feature>
<evidence type="ECO:0000313" key="3">
    <source>
        <dbReference type="Proteomes" id="UP000821837"/>
    </source>
</evidence>
<comment type="caution">
    <text evidence="2">The sequence shown here is derived from an EMBL/GenBank/DDBJ whole genome shotgun (WGS) entry which is preliminary data.</text>
</comment>
<dbReference type="AlphaFoldDB" id="A0A9D4SXF0"/>
<protein>
    <submittedName>
        <fullName evidence="2">Uncharacterized protein</fullName>
    </submittedName>
</protein>
<reference evidence="2" key="1">
    <citation type="journal article" date="2020" name="Cell">
        <title>Large-Scale Comparative Analyses of Tick Genomes Elucidate Their Genetic Diversity and Vector Capacities.</title>
        <authorList>
            <consortium name="Tick Genome and Microbiome Consortium (TIGMIC)"/>
            <person name="Jia N."/>
            <person name="Wang J."/>
            <person name="Shi W."/>
            <person name="Du L."/>
            <person name="Sun Y."/>
            <person name="Zhan W."/>
            <person name="Jiang J.F."/>
            <person name="Wang Q."/>
            <person name="Zhang B."/>
            <person name="Ji P."/>
            <person name="Bell-Sakyi L."/>
            <person name="Cui X.M."/>
            <person name="Yuan T.T."/>
            <person name="Jiang B.G."/>
            <person name="Yang W.F."/>
            <person name="Lam T.T."/>
            <person name="Chang Q.C."/>
            <person name="Ding S.J."/>
            <person name="Wang X.J."/>
            <person name="Zhu J.G."/>
            <person name="Ruan X.D."/>
            <person name="Zhao L."/>
            <person name="Wei J.T."/>
            <person name="Ye R.Z."/>
            <person name="Que T.C."/>
            <person name="Du C.H."/>
            <person name="Zhou Y.H."/>
            <person name="Cheng J.X."/>
            <person name="Dai P.F."/>
            <person name="Guo W.B."/>
            <person name="Han X.H."/>
            <person name="Huang E.J."/>
            <person name="Li L.F."/>
            <person name="Wei W."/>
            <person name="Gao Y.C."/>
            <person name="Liu J.Z."/>
            <person name="Shao H.Z."/>
            <person name="Wang X."/>
            <person name="Wang C.C."/>
            <person name="Yang T.C."/>
            <person name="Huo Q.B."/>
            <person name="Li W."/>
            <person name="Chen H.Y."/>
            <person name="Chen S.E."/>
            <person name="Zhou L.G."/>
            <person name="Ni X.B."/>
            <person name="Tian J.H."/>
            <person name="Sheng Y."/>
            <person name="Liu T."/>
            <person name="Pan Y.S."/>
            <person name="Xia L.Y."/>
            <person name="Li J."/>
            <person name="Zhao F."/>
            <person name="Cao W.C."/>
        </authorList>
    </citation>
    <scope>NUCLEOTIDE SEQUENCE</scope>
    <source>
        <strain evidence="2">Rsan-2018</strain>
    </source>
</reference>
<proteinExistence type="predicted"/>
<organism evidence="2 3">
    <name type="scientific">Rhipicephalus sanguineus</name>
    <name type="common">Brown dog tick</name>
    <name type="synonym">Ixodes sanguineus</name>
    <dbReference type="NCBI Taxonomy" id="34632"/>
    <lineage>
        <taxon>Eukaryota</taxon>
        <taxon>Metazoa</taxon>
        <taxon>Ecdysozoa</taxon>
        <taxon>Arthropoda</taxon>
        <taxon>Chelicerata</taxon>
        <taxon>Arachnida</taxon>
        <taxon>Acari</taxon>
        <taxon>Parasitiformes</taxon>
        <taxon>Ixodida</taxon>
        <taxon>Ixodoidea</taxon>
        <taxon>Ixodidae</taxon>
        <taxon>Rhipicephalinae</taxon>
        <taxon>Rhipicephalus</taxon>
        <taxon>Rhipicephalus</taxon>
    </lineage>
</organism>
<sequence>MALAARRARFLRPYRHRAVTERDDASRRVRCPGLGAKCKIRSPAHDTAPSWCYVNTTGKPKRAQAKKTPPQKLLRVRSVQARIVPRRLSGPHTESQKADQGTIHIYTGRSPSPRQPARLWRSSLWLTSNGLPSSRSSGLKSRRQNAVLVILIDIKGSFDDLPNAVIEQAFDLMGISGNLRPSYAFHQLDQKATLTNLRHFLAGRSLRVRVGQTQNSPRPAAAVLEGTPALSSALPSSIWPTVTQPVVSVHKTEDADLVLNFGWIVSGFPGARNWCYSLVVLFGCHLVFHGCPKTQPPVLRRGSSITDPSALGPADGRSLMFRLEFRSLSHTGRLRWEVIGSPQANAVQLLHRSGHPVPVFTEFPGVSMCAFRQLSPLCCTIAMSDITKCLYIALVAPENDSSTAACKAPAVRKSKMHRLPAHASWTAAEVTHLATDLLVKLTGIAVAIYYDSKADAAVFLHWLPAHVGALEKEKAYGLAESVHHTNASQHCYYGRELHTTSPASSPPGMPSRQAGGPRSHRATGLSLGLLSARQEDLCPRNHQDPTLQSLIEFLDSTPRGLRLHCKAALPDLLLPTYF</sequence>
<evidence type="ECO:0000313" key="2">
    <source>
        <dbReference type="EMBL" id="KAH7955718.1"/>
    </source>
</evidence>
<accession>A0A9D4SXF0</accession>
<keyword evidence="3" id="KW-1185">Reference proteome</keyword>
<name>A0A9D4SXF0_RHISA</name>
<reference evidence="2" key="2">
    <citation type="submission" date="2021-09" db="EMBL/GenBank/DDBJ databases">
        <authorList>
            <person name="Jia N."/>
            <person name="Wang J."/>
            <person name="Shi W."/>
            <person name="Du L."/>
            <person name="Sun Y."/>
            <person name="Zhan W."/>
            <person name="Jiang J."/>
            <person name="Wang Q."/>
            <person name="Zhang B."/>
            <person name="Ji P."/>
            <person name="Sakyi L.B."/>
            <person name="Cui X."/>
            <person name="Yuan T."/>
            <person name="Jiang B."/>
            <person name="Yang W."/>
            <person name="Lam T.T.-Y."/>
            <person name="Chang Q."/>
            <person name="Ding S."/>
            <person name="Wang X."/>
            <person name="Zhu J."/>
            <person name="Ruan X."/>
            <person name="Zhao L."/>
            <person name="Wei J."/>
            <person name="Que T."/>
            <person name="Du C."/>
            <person name="Cheng J."/>
            <person name="Dai P."/>
            <person name="Han X."/>
            <person name="Huang E."/>
            <person name="Gao Y."/>
            <person name="Liu J."/>
            <person name="Shao H."/>
            <person name="Ye R."/>
            <person name="Li L."/>
            <person name="Wei W."/>
            <person name="Wang X."/>
            <person name="Wang C."/>
            <person name="Huo Q."/>
            <person name="Li W."/>
            <person name="Guo W."/>
            <person name="Chen H."/>
            <person name="Chen S."/>
            <person name="Zhou L."/>
            <person name="Zhou L."/>
            <person name="Ni X."/>
            <person name="Tian J."/>
            <person name="Zhou Y."/>
            <person name="Sheng Y."/>
            <person name="Liu T."/>
            <person name="Pan Y."/>
            <person name="Xia L."/>
            <person name="Li J."/>
            <person name="Zhao F."/>
            <person name="Cao W."/>
        </authorList>
    </citation>
    <scope>NUCLEOTIDE SEQUENCE</scope>
    <source>
        <strain evidence="2">Rsan-2018</strain>
        <tissue evidence="2">Larvae</tissue>
    </source>
</reference>
<gene>
    <name evidence="2" type="ORF">HPB52_003293</name>
</gene>
<evidence type="ECO:0000256" key="1">
    <source>
        <dbReference type="SAM" id="MobiDB-lite"/>
    </source>
</evidence>
<dbReference type="EMBL" id="JABSTV010001250">
    <property type="protein sequence ID" value="KAH7955718.1"/>
    <property type="molecule type" value="Genomic_DNA"/>
</dbReference>